<dbReference type="AlphaFoldDB" id="A0A975GKD5"/>
<reference evidence="1" key="1">
    <citation type="journal article" date="2021" name="Microb. Physiol.">
        <title>Proteogenomic Insights into the Physiology of Marine, Sulfate-Reducing, Filamentous Desulfonema limicola and Desulfonema magnum.</title>
        <authorList>
            <person name="Schnaars V."/>
            <person name="Wohlbrand L."/>
            <person name="Scheve S."/>
            <person name="Hinrichs C."/>
            <person name="Reinhardt R."/>
            <person name="Rabus R."/>
        </authorList>
    </citation>
    <scope>NUCLEOTIDE SEQUENCE</scope>
    <source>
        <strain evidence="1">4be13</strain>
    </source>
</reference>
<organism evidence="1 2">
    <name type="scientific">Desulfonema magnum</name>
    <dbReference type="NCBI Taxonomy" id="45655"/>
    <lineage>
        <taxon>Bacteria</taxon>
        <taxon>Pseudomonadati</taxon>
        <taxon>Thermodesulfobacteriota</taxon>
        <taxon>Desulfobacteria</taxon>
        <taxon>Desulfobacterales</taxon>
        <taxon>Desulfococcaceae</taxon>
        <taxon>Desulfonema</taxon>
    </lineage>
</organism>
<dbReference type="KEGG" id="dmm:dnm_005950"/>
<dbReference type="Proteomes" id="UP000663722">
    <property type="component" value="Chromosome"/>
</dbReference>
<dbReference type="Pfam" id="PF09907">
    <property type="entry name" value="HigB_toxin"/>
    <property type="match status" value="1"/>
</dbReference>
<gene>
    <name evidence="1" type="ORF">dnm_005950</name>
</gene>
<evidence type="ECO:0000313" key="2">
    <source>
        <dbReference type="Proteomes" id="UP000663722"/>
    </source>
</evidence>
<dbReference type="EMBL" id="CP061800">
    <property type="protein sequence ID" value="QTA84596.1"/>
    <property type="molecule type" value="Genomic_DNA"/>
</dbReference>
<dbReference type="GO" id="GO:0004519">
    <property type="term" value="F:endonuclease activity"/>
    <property type="evidence" value="ECO:0007669"/>
    <property type="project" value="InterPro"/>
</dbReference>
<name>A0A975GKD5_9BACT</name>
<sequence length="97" mass="11633">MRIIALKTLRTFWEKHPDSRSQLEAWYHDARRASWKTPAEIKEIYRNVSIIGNNRAVFNIKGNKYRLVVAIQYRFSIVYIRFVGTHEEYDKIDSETI</sequence>
<accession>A0A975GKD5</accession>
<dbReference type="GO" id="GO:0003723">
    <property type="term" value="F:RNA binding"/>
    <property type="evidence" value="ECO:0007669"/>
    <property type="project" value="InterPro"/>
</dbReference>
<dbReference type="InterPro" id="IPR018669">
    <property type="entry name" value="Toxin_HigB"/>
</dbReference>
<dbReference type="RefSeq" id="WP_207681015.1">
    <property type="nucleotide sequence ID" value="NZ_CP061800.1"/>
</dbReference>
<evidence type="ECO:0000313" key="1">
    <source>
        <dbReference type="EMBL" id="QTA84596.1"/>
    </source>
</evidence>
<proteinExistence type="predicted"/>
<keyword evidence="2" id="KW-1185">Reference proteome</keyword>
<protein>
    <submittedName>
        <fullName evidence="1">Toxin-antitoxin system, antitoxin component, HigB-like</fullName>
    </submittedName>
</protein>
<dbReference type="GO" id="GO:0110001">
    <property type="term" value="C:toxin-antitoxin complex"/>
    <property type="evidence" value="ECO:0007669"/>
    <property type="project" value="InterPro"/>
</dbReference>